<dbReference type="EMBL" id="MVBO01000332">
    <property type="protein sequence ID" value="OZJ01494.1"/>
    <property type="molecule type" value="Genomic_DNA"/>
</dbReference>
<organism evidence="2 3">
    <name type="scientific">Bifiguratus adelaidae</name>
    <dbReference type="NCBI Taxonomy" id="1938954"/>
    <lineage>
        <taxon>Eukaryota</taxon>
        <taxon>Fungi</taxon>
        <taxon>Fungi incertae sedis</taxon>
        <taxon>Mucoromycota</taxon>
        <taxon>Mucoromycotina</taxon>
        <taxon>Endogonomycetes</taxon>
        <taxon>Endogonales</taxon>
        <taxon>Endogonales incertae sedis</taxon>
        <taxon>Bifiguratus</taxon>
    </lineage>
</organism>
<dbReference type="AlphaFoldDB" id="A0A261XTB8"/>
<dbReference type="PANTHER" id="PTHR31642">
    <property type="entry name" value="TRICHOTHECENE 3-O-ACETYLTRANSFERASE"/>
    <property type="match status" value="1"/>
</dbReference>
<sequence length="183" mass="19855">MATPPGLTPFDSPLPQGENFPLFGVQFTLFANQAASLAVSLHHYVSDVQRLFDLIHSWSQLHRGVSIGMPLLDCSWLVPPPNPSFHHPEYTVAAPLSPNTPSTVDSKHLLFRPRRVITRARGVAKDVSVKCGMAFNEQSALLGSAAEKSYMGNVNMYALFDATAGDIVQSPIASLAQKSRQAV</sequence>
<dbReference type="InterPro" id="IPR023213">
    <property type="entry name" value="CAT-like_dom_sf"/>
</dbReference>
<evidence type="ECO:0000313" key="2">
    <source>
        <dbReference type="EMBL" id="OZJ01494.1"/>
    </source>
</evidence>
<proteinExistence type="predicted"/>
<protein>
    <recommendedName>
        <fullName evidence="4">Transferase</fullName>
    </recommendedName>
</protein>
<keyword evidence="1" id="KW-0808">Transferase</keyword>
<dbReference type="GO" id="GO:0016747">
    <property type="term" value="F:acyltransferase activity, transferring groups other than amino-acyl groups"/>
    <property type="evidence" value="ECO:0007669"/>
    <property type="project" value="TreeGrafter"/>
</dbReference>
<evidence type="ECO:0008006" key="4">
    <source>
        <dbReference type="Google" id="ProtNLM"/>
    </source>
</evidence>
<dbReference type="InterPro" id="IPR050317">
    <property type="entry name" value="Plant_Fungal_Acyltransferase"/>
</dbReference>
<dbReference type="PANTHER" id="PTHR31642:SF310">
    <property type="entry name" value="FATTY ALCOHOL:CAFFEOYL-COA ACYLTRANSFERASE"/>
    <property type="match status" value="1"/>
</dbReference>
<name>A0A261XTB8_9FUNG</name>
<dbReference type="OrthoDB" id="671439at2759"/>
<comment type="caution">
    <text evidence="2">The sequence shown here is derived from an EMBL/GenBank/DDBJ whole genome shotgun (WGS) entry which is preliminary data.</text>
</comment>
<dbReference type="Gene3D" id="3.30.559.10">
    <property type="entry name" value="Chloramphenicol acetyltransferase-like domain"/>
    <property type="match status" value="2"/>
</dbReference>
<reference evidence="2 3" key="1">
    <citation type="journal article" date="2017" name="Mycologia">
        <title>Bifiguratus adelaidae, gen. et sp. nov., a new member of Mucoromycotina in endophytic and soil-dwelling habitats.</title>
        <authorList>
            <person name="Torres-Cruz T.J."/>
            <person name="Billingsley Tobias T.L."/>
            <person name="Almatruk M."/>
            <person name="Hesse C."/>
            <person name="Kuske C.R."/>
            <person name="Desiro A."/>
            <person name="Benucci G.M."/>
            <person name="Bonito G."/>
            <person name="Stajich J.E."/>
            <person name="Dunlap C."/>
            <person name="Arnold A.E."/>
            <person name="Porras-Alfaro A."/>
        </authorList>
    </citation>
    <scope>NUCLEOTIDE SEQUENCE [LARGE SCALE GENOMIC DNA]</scope>
    <source>
        <strain evidence="2 3">AZ0501</strain>
    </source>
</reference>
<dbReference type="Pfam" id="PF02458">
    <property type="entry name" value="Transferase"/>
    <property type="match status" value="1"/>
</dbReference>
<evidence type="ECO:0000313" key="3">
    <source>
        <dbReference type="Proteomes" id="UP000242875"/>
    </source>
</evidence>
<gene>
    <name evidence="2" type="ORF">BZG36_05640</name>
</gene>
<dbReference type="Proteomes" id="UP000242875">
    <property type="component" value="Unassembled WGS sequence"/>
</dbReference>
<accession>A0A261XTB8</accession>
<evidence type="ECO:0000256" key="1">
    <source>
        <dbReference type="ARBA" id="ARBA00022679"/>
    </source>
</evidence>
<keyword evidence="3" id="KW-1185">Reference proteome</keyword>